<sequence>MFESDLAALLARHHRKGFEVTDEHGRKHFVTSQRRFFGSSDVRLSNDHLDWRAHNGMFAQGATQFDSKRLPTTVHLRQISKALLGPGLDNKPANLNGLDGKANSHFDRNPSATSNSYDTTQYQSRARFNPAGENTDTAMRDRPLQPADDELDEDEANANHHLTDLRQSMTNMECFNVSDEERVKKFLLGRISKLHQLSNKKVAKAWIKGICPKKQAHFPYQNKQREEQGYFPEVPGWWPPTPPSRANDFANRSGCASHTDDHDGALDLDCCPFIEPDHVKKHERNILLLHLLRLRPTPEQLKAWNKDTTEPNKTHRFRGWTAFLRELAPVDSLDDVSPTDKKMVHYRRHLFKELYDVAEMEQEWKEFGIGKLITMRRRPREINLTLTSTLTDRQFHYTPDQDKKAGRRSNRAAMSIASDDDESAPTRRASVEAPVAKPVNIPERSSPMEHELPQPAQVLPSTTERMGETSYEDFLTLPGANDVDVAESKSSVSSSSEGSCPSSHDRKRTTLVPARHRTRRGNVGRPSRKCLIGTRKRESSLQPSQPQTRRKIEPQWQQWQATAASLNNSFGDACVNGGSVYNGLPPATAQCFFPGSHQSAFPPAPQYHQPSRQHTPTPQQNQLQVYNAMHVPQPHFEPAPYMADFSPSGFAYAQDPQTANPPMPMPNYGLPVGSQNVPSAAAPVPYVPSAPQFHEEQSHPIHNWEERDCKPAFCPDSADRKLIHFQHMPQPWDARAQPTHGLPHGTFPVQGPVHGPPLQYGGPAAGTIGCF</sequence>
<feature type="compositionally biased region" description="Basic residues" evidence="1">
    <location>
        <begin position="505"/>
        <end position="528"/>
    </location>
</feature>
<dbReference type="Proteomes" id="UP000269539">
    <property type="component" value="Unassembled WGS sequence"/>
</dbReference>
<dbReference type="InterPro" id="IPR047092">
    <property type="entry name" value="AFUB_07903/YDR124W-like_hel"/>
</dbReference>
<gene>
    <name evidence="3" type="ORF">D0864_06868</name>
</gene>
<evidence type="ECO:0000313" key="3">
    <source>
        <dbReference type="EMBL" id="RMY87391.1"/>
    </source>
</evidence>
<dbReference type="PANTHER" id="PTHR36102">
    <property type="entry name" value="CHROMOSOME 10, WHOLE GENOME SHOTGUN SEQUENCE"/>
    <property type="match status" value="1"/>
</dbReference>
<evidence type="ECO:0000313" key="4">
    <source>
        <dbReference type="Proteomes" id="UP000269539"/>
    </source>
</evidence>
<feature type="region of interest" description="Disordered" evidence="1">
    <location>
        <begin position="395"/>
        <end position="468"/>
    </location>
</feature>
<evidence type="ECO:0000256" key="1">
    <source>
        <dbReference type="SAM" id="MobiDB-lite"/>
    </source>
</evidence>
<dbReference type="PANTHER" id="PTHR36102:SF1">
    <property type="entry name" value="YDR124W-LIKE HELICAL BUNDLE DOMAIN-CONTAINING PROTEIN"/>
    <property type="match status" value="1"/>
</dbReference>
<dbReference type="EMBL" id="QWIO01000709">
    <property type="protein sequence ID" value="RMY87391.1"/>
    <property type="molecule type" value="Genomic_DNA"/>
</dbReference>
<feature type="region of interest" description="Disordered" evidence="1">
    <location>
        <begin position="99"/>
        <end position="149"/>
    </location>
</feature>
<reference evidence="3 4" key="1">
    <citation type="journal article" date="2018" name="BMC Genomics">
        <title>Genomic evidence for intraspecific hybridization in a clonal and extremely halotolerant yeast.</title>
        <authorList>
            <person name="Gostincar C."/>
            <person name="Stajich J.E."/>
            <person name="Zupancic J."/>
            <person name="Zalar P."/>
            <person name="Gunde-Cimerman N."/>
        </authorList>
    </citation>
    <scope>NUCLEOTIDE SEQUENCE [LARGE SCALE GENOMIC DNA]</scope>
    <source>
        <strain evidence="3 4">EXF-10513</strain>
    </source>
</reference>
<feature type="compositionally biased region" description="Polar residues" evidence="1">
    <location>
        <begin position="608"/>
        <end position="620"/>
    </location>
</feature>
<evidence type="ECO:0000259" key="2">
    <source>
        <dbReference type="Pfam" id="PF11001"/>
    </source>
</evidence>
<feature type="compositionally biased region" description="Basic and acidic residues" evidence="1">
    <location>
        <begin position="395"/>
        <end position="404"/>
    </location>
</feature>
<dbReference type="Pfam" id="PF11001">
    <property type="entry name" value="AFUB_07903_YDR124W_hel"/>
    <property type="match status" value="1"/>
</dbReference>
<proteinExistence type="predicted"/>
<feature type="compositionally biased region" description="Low complexity" evidence="1">
    <location>
        <begin position="488"/>
        <end position="502"/>
    </location>
</feature>
<dbReference type="InterPro" id="IPR021264">
    <property type="entry name" value="AFUB_079030/YDR124W-like"/>
</dbReference>
<feature type="region of interest" description="Disordered" evidence="1">
    <location>
        <begin position="600"/>
        <end position="620"/>
    </location>
</feature>
<organism evidence="3 4">
    <name type="scientific">Hortaea werneckii</name>
    <name type="common">Black yeast</name>
    <name type="synonym">Cladosporium werneckii</name>
    <dbReference type="NCBI Taxonomy" id="91943"/>
    <lineage>
        <taxon>Eukaryota</taxon>
        <taxon>Fungi</taxon>
        <taxon>Dikarya</taxon>
        <taxon>Ascomycota</taxon>
        <taxon>Pezizomycotina</taxon>
        <taxon>Dothideomycetes</taxon>
        <taxon>Dothideomycetidae</taxon>
        <taxon>Mycosphaerellales</taxon>
        <taxon>Teratosphaeriaceae</taxon>
        <taxon>Hortaea</taxon>
    </lineage>
</organism>
<protein>
    <recommendedName>
        <fullName evidence="2">Subtelomeric hrmA-associated cluster protein AFUB-079030/YDR124W-like helical bundle domain-containing protein</fullName>
    </recommendedName>
</protein>
<comment type="caution">
    <text evidence="3">The sequence shown here is derived from an EMBL/GenBank/DDBJ whole genome shotgun (WGS) entry which is preliminary data.</text>
</comment>
<accession>A0A3M7FG17</accession>
<feature type="region of interest" description="Disordered" evidence="1">
    <location>
        <begin position="485"/>
        <end position="556"/>
    </location>
</feature>
<feature type="compositionally biased region" description="Polar residues" evidence="1">
    <location>
        <begin position="110"/>
        <end position="137"/>
    </location>
</feature>
<name>A0A3M7FG17_HORWE</name>
<dbReference type="AlphaFoldDB" id="A0A3M7FG17"/>
<feature type="domain" description="Subtelomeric hrmA-associated cluster protein AFUB-079030/YDR124W-like helical bundle" evidence="2">
    <location>
        <begin position="177"/>
        <end position="313"/>
    </location>
</feature>